<comment type="caution">
    <text evidence="1">The sequence shown here is derived from an EMBL/GenBank/DDBJ whole genome shotgun (WGS) entry which is preliminary data.</text>
</comment>
<keyword evidence="2" id="KW-1185">Reference proteome</keyword>
<dbReference type="EMBL" id="JAHGAW010000009">
    <property type="protein sequence ID" value="MBT2188190.1"/>
    <property type="molecule type" value="Genomic_DNA"/>
</dbReference>
<name>A0A9X1ISH5_9SPHN</name>
<sequence>MSLFSELAHLLPARSLARANARLRGALADPFEVLHRYYFDAPWLESKLRADCRD</sequence>
<organism evidence="1 2">
    <name type="scientific">Sphingobium nicotianae</name>
    <dbReference type="NCBI Taxonomy" id="2782607"/>
    <lineage>
        <taxon>Bacteria</taxon>
        <taxon>Pseudomonadati</taxon>
        <taxon>Pseudomonadota</taxon>
        <taxon>Alphaproteobacteria</taxon>
        <taxon>Sphingomonadales</taxon>
        <taxon>Sphingomonadaceae</taxon>
        <taxon>Sphingobium</taxon>
    </lineage>
</organism>
<dbReference type="AlphaFoldDB" id="A0A9X1ISH5"/>
<dbReference type="RefSeq" id="WP_214624442.1">
    <property type="nucleotide sequence ID" value="NZ_JAHGAW010000009.1"/>
</dbReference>
<accession>A0A9X1ISH5</accession>
<evidence type="ECO:0000313" key="2">
    <source>
        <dbReference type="Proteomes" id="UP001138757"/>
    </source>
</evidence>
<protein>
    <submittedName>
        <fullName evidence="1">Uncharacterized protein</fullName>
    </submittedName>
</protein>
<reference evidence="1" key="1">
    <citation type="submission" date="2021-05" db="EMBL/GenBank/DDBJ databases">
        <title>Genome of Sphingobium sp. strain.</title>
        <authorList>
            <person name="Fan R."/>
        </authorList>
    </citation>
    <scope>NUCLEOTIDE SEQUENCE</scope>
    <source>
        <strain evidence="1">H33</strain>
    </source>
</reference>
<gene>
    <name evidence="1" type="ORF">KK488_14640</name>
</gene>
<dbReference type="Proteomes" id="UP001138757">
    <property type="component" value="Unassembled WGS sequence"/>
</dbReference>
<proteinExistence type="predicted"/>
<evidence type="ECO:0000313" key="1">
    <source>
        <dbReference type="EMBL" id="MBT2188190.1"/>
    </source>
</evidence>